<organism evidence="2 3">
    <name type="scientific">Ophiocordyceps polyrhachis-furcata BCC 54312</name>
    <dbReference type="NCBI Taxonomy" id="1330021"/>
    <lineage>
        <taxon>Eukaryota</taxon>
        <taxon>Fungi</taxon>
        <taxon>Dikarya</taxon>
        <taxon>Ascomycota</taxon>
        <taxon>Pezizomycotina</taxon>
        <taxon>Sordariomycetes</taxon>
        <taxon>Hypocreomycetidae</taxon>
        <taxon>Hypocreales</taxon>
        <taxon>Ophiocordycipitaceae</taxon>
        <taxon>Ophiocordyceps</taxon>
    </lineage>
</organism>
<keyword evidence="3" id="KW-1185">Reference proteome</keyword>
<evidence type="ECO:0000313" key="2">
    <source>
        <dbReference type="EMBL" id="RCI13912.1"/>
    </source>
</evidence>
<evidence type="ECO:0000313" key="3">
    <source>
        <dbReference type="Proteomes" id="UP000253664"/>
    </source>
</evidence>
<reference evidence="2 3" key="1">
    <citation type="journal article" date="2015" name="BMC Genomics">
        <title>Insights from the genome of Ophiocordyceps polyrhachis-furcata to pathogenicity and host specificity in insect fungi.</title>
        <authorList>
            <person name="Wichadakul D."/>
            <person name="Kobmoo N."/>
            <person name="Ingsriswang S."/>
            <person name="Tangphatsornruang S."/>
            <person name="Chantasingh D."/>
            <person name="Luangsa-ard J.J."/>
            <person name="Eurwilaichitr L."/>
        </authorList>
    </citation>
    <scope>NUCLEOTIDE SEQUENCE [LARGE SCALE GENOMIC DNA]</scope>
    <source>
        <strain evidence="2 3">BCC 54312</strain>
    </source>
</reference>
<feature type="compositionally biased region" description="Basic and acidic residues" evidence="1">
    <location>
        <begin position="495"/>
        <end position="509"/>
    </location>
</feature>
<sequence>MQCNSNRDDSRARALPGTRSTVHAAGRGAIGTEQQSRQSCEFTAVLRPPTTPSAAAAPPGHGTFGKPVTDRPALPKDSVALLKLSWLSAQSSYAPRQTPSPAASQVDPDRPVLPRQLLNGSAISRSSIPLLRRLDSSTLVVIVCHTNLAQQRLPFALNTVGRPVTLFGIRARLRPPLWTPSASEVSSTLLGASASVLSTTTLPAQSSRARSPPEAEFGSRPLPRLSRSVSDDALLSSHHVHSTSHSLRQQLSFLVDAWMADRENCLLEKQAAECEARRLQVSIEGDRQAWASDKSAMERQLKMLRARVHRLELENASLKTATMRNSRSDDMRSPRFGLNGNSSQPEPDDTVTAAAASLSSNPSQQSNGSRGYIFAPPLEPPGISRRPHFATSGSSRTSPPRAPALCHETHRQDRPQQPLHATADFMCPSGVNVKGPVPVIDVQELDPKLDGIPIKANAVQKWTFSIAPNPRQAASKYRAGQGPGQCRARRQQNRRSMDRGRIARDRQTSRDQTLQVLAVEESRRLTMHAGHTPNHSLSLLPTMTAAGGDSDGGRSTHGTDAQQDADACAGNHDATQESRPVREPPKEEGDQNHTDADDDGFLDPCDDAPLKGPLMVKNIPAQDDLFFAQLDQKLEFVISGGQRDALPSVLRPPSPPAWQTQPMSSAPLGCPRQAWDGARQGEDEDVVDEGHEGEEDLEPDVPLRLRSTANFGAPFGSS</sequence>
<proteinExistence type="predicted"/>
<feature type="region of interest" description="Disordered" evidence="1">
    <location>
        <begin position="652"/>
        <end position="718"/>
    </location>
</feature>
<protein>
    <submittedName>
        <fullName evidence="2">Uncharacterized protein</fullName>
    </submittedName>
</protein>
<feature type="region of interest" description="Disordered" evidence="1">
    <location>
        <begin position="201"/>
        <end position="224"/>
    </location>
</feature>
<feature type="region of interest" description="Disordered" evidence="1">
    <location>
        <begin position="1"/>
        <end position="72"/>
    </location>
</feature>
<feature type="compositionally biased region" description="Basic and acidic residues" evidence="1">
    <location>
        <begin position="1"/>
        <end position="12"/>
    </location>
</feature>
<feature type="region of interest" description="Disordered" evidence="1">
    <location>
        <begin position="473"/>
        <end position="607"/>
    </location>
</feature>
<feature type="compositionally biased region" description="Polar residues" evidence="1">
    <location>
        <begin position="93"/>
        <end position="103"/>
    </location>
</feature>
<feature type="compositionally biased region" description="Polar residues" evidence="1">
    <location>
        <begin position="32"/>
        <end position="41"/>
    </location>
</feature>
<evidence type="ECO:0000256" key="1">
    <source>
        <dbReference type="SAM" id="MobiDB-lite"/>
    </source>
</evidence>
<dbReference type="EMBL" id="LKCN02000005">
    <property type="protein sequence ID" value="RCI13912.1"/>
    <property type="molecule type" value="Genomic_DNA"/>
</dbReference>
<feature type="compositionally biased region" description="Acidic residues" evidence="1">
    <location>
        <begin position="682"/>
        <end position="699"/>
    </location>
</feature>
<feature type="compositionally biased region" description="Basic and acidic residues" evidence="1">
    <location>
        <begin position="574"/>
        <end position="595"/>
    </location>
</feature>
<feature type="compositionally biased region" description="Polar residues" evidence="1">
    <location>
        <begin position="357"/>
        <end position="369"/>
    </location>
</feature>
<feature type="region of interest" description="Disordered" evidence="1">
    <location>
        <begin position="319"/>
        <end position="415"/>
    </location>
</feature>
<comment type="caution">
    <text evidence="2">The sequence shown here is derived from an EMBL/GenBank/DDBJ whole genome shotgun (WGS) entry which is preliminary data.</text>
</comment>
<accession>A0A367LI34</accession>
<dbReference type="AlphaFoldDB" id="A0A367LI34"/>
<name>A0A367LI34_9HYPO</name>
<feature type="region of interest" description="Disordered" evidence="1">
    <location>
        <begin position="93"/>
        <end position="113"/>
    </location>
</feature>
<dbReference type="STRING" id="1330021.A0A367LI34"/>
<dbReference type="Proteomes" id="UP000253664">
    <property type="component" value="Unassembled WGS sequence"/>
</dbReference>
<gene>
    <name evidence="2" type="ORF">L249_8221</name>
</gene>
<feature type="compositionally biased region" description="Acidic residues" evidence="1">
    <location>
        <begin position="596"/>
        <end position="606"/>
    </location>
</feature>
<dbReference type="OrthoDB" id="5427699at2759"/>